<gene>
    <name evidence="4" type="ORF">L227DRAFT_648936</name>
</gene>
<keyword evidence="5" id="KW-1185">Reference proteome</keyword>
<evidence type="ECO:0008006" key="6">
    <source>
        <dbReference type="Google" id="ProtNLM"/>
    </source>
</evidence>
<reference evidence="4" key="1">
    <citation type="journal article" date="2018" name="Genome Biol. Evol.">
        <title>Genomics and development of Lentinus tigrinus, a white-rot wood-decaying mushroom with dimorphic fruiting bodies.</title>
        <authorList>
            <person name="Wu B."/>
            <person name="Xu Z."/>
            <person name="Knudson A."/>
            <person name="Carlson A."/>
            <person name="Chen N."/>
            <person name="Kovaka S."/>
            <person name="LaButti K."/>
            <person name="Lipzen A."/>
            <person name="Pennachio C."/>
            <person name="Riley R."/>
            <person name="Schakwitz W."/>
            <person name="Umezawa K."/>
            <person name="Ohm R.A."/>
            <person name="Grigoriev I.V."/>
            <person name="Nagy L.G."/>
            <person name="Gibbons J."/>
            <person name="Hibbett D."/>
        </authorList>
    </citation>
    <scope>NUCLEOTIDE SEQUENCE [LARGE SCALE GENOMIC DNA]</scope>
    <source>
        <strain evidence="4">ALCF2SS1-6</strain>
    </source>
</reference>
<keyword evidence="2" id="KW-0472">Membrane</keyword>
<evidence type="ECO:0000256" key="3">
    <source>
        <dbReference type="SAM" id="SignalP"/>
    </source>
</evidence>
<keyword evidence="3" id="KW-0732">Signal</keyword>
<feature type="region of interest" description="Disordered" evidence="1">
    <location>
        <begin position="417"/>
        <end position="487"/>
    </location>
</feature>
<keyword evidence="2" id="KW-1133">Transmembrane helix</keyword>
<dbReference type="OrthoDB" id="2754405at2759"/>
<feature type="compositionally biased region" description="Low complexity" evidence="1">
    <location>
        <begin position="514"/>
        <end position="529"/>
    </location>
</feature>
<name>A0A5C2SQS0_9APHY</name>
<feature type="region of interest" description="Disordered" evidence="1">
    <location>
        <begin position="500"/>
        <end position="606"/>
    </location>
</feature>
<evidence type="ECO:0000313" key="4">
    <source>
        <dbReference type="EMBL" id="RPD66162.1"/>
    </source>
</evidence>
<feature type="chain" id="PRO_5022813023" description="ABC transmembrane type-1 domain-containing protein" evidence="3">
    <location>
        <begin position="24"/>
        <end position="700"/>
    </location>
</feature>
<feature type="transmembrane region" description="Helical" evidence="2">
    <location>
        <begin position="281"/>
        <end position="301"/>
    </location>
</feature>
<feature type="transmembrane region" description="Helical" evidence="2">
    <location>
        <begin position="194"/>
        <end position="219"/>
    </location>
</feature>
<evidence type="ECO:0000256" key="2">
    <source>
        <dbReference type="SAM" id="Phobius"/>
    </source>
</evidence>
<dbReference type="EMBL" id="ML122251">
    <property type="protein sequence ID" value="RPD66162.1"/>
    <property type="molecule type" value="Genomic_DNA"/>
</dbReference>
<dbReference type="Proteomes" id="UP000313359">
    <property type="component" value="Unassembled WGS sequence"/>
</dbReference>
<dbReference type="AlphaFoldDB" id="A0A5C2SQS0"/>
<keyword evidence="2" id="KW-0812">Transmembrane</keyword>
<accession>A0A5C2SQS0</accession>
<dbReference type="STRING" id="1328759.A0A5C2SQS0"/>
<feature type="signal peptide" evidence="3">
    <location>
        <begin position="1"/>
        <end position="23"/>
    </location>
</feature>
<feature type="compositionally biased region" description="Low complexity" evidence="1">
    <location>
        <begin position="463"/>
        <end position="486"/>
    </location>
</feature>
<protein>
    <recommendedName>
        <fullName evidence="6">ABC transmembrane type-1 domain-containing protein</fullName>
    </recommendedName>
</protein>
<evidence type="ECO:0000313" key="5">
    <source>
        <dbReference type="Proteomes" id="UP000313359"/>
    </source>
</evidence>
<organism evidence="4 5">
    <name type="scientific">Lentinus tigrinus ALCF2SS1-6</name>
    <dbReference type="NCBI Taxonomy" id="1328759"/>
    <lineage>
        <taxon>Eukaryota</taxon>
        <taxon>Fungi</taxon>
        <taxon>Dikarya</taxon>
        <taxon>Basidiomycota</taxon>
        <taxon>Agaricomycotina</taxon>
        <taxon>Agaricomycetes</taxon>
        <taxon>Polyporales</taxon>
        <taxon>Polyporaceae</taxon>
        <taxon>Lentinus</taxon>
    </lineage>
</organism>
<sequence length="700" mass="75811">MLTARSPLWRLWALLSRAYAVAAQSDGPTDARSLSAALQNINGMSSIFSLLPVLTGKTQNVKCIAARTFPGALAVVGLGAGRVLSKLQLGIMLLSADLYRNLVGELSYAHQEYVNAFSPPLIHVPTGTPERHSSNVIVNHNPTEDYMVEAWFQTQGLPAKVELSQGNNLRVFCGLLVYVLAYAFETFLCVQNAATGAAIPLAVVQAVSGVCWIVAVCILQAARGQGKRFIHLNRLATAEYRCFQLVTSGKHVHSSVISTQLSNIRDYNLFDSKYDSKQLKVVGGAMVASGIVDVFATILVVGLNNWAYGWLAWQVLLIILKVIFSLEPLRRIAVVDVQPMVGDTLDQGPSPPVAASTTQGRRTRLPISVDVSPEFSFVEVSVTQNVVRETATQARWCSRTPGIFIGQPYYLQRPSLPEKQTVGSSESIPKLSLPHVSQVSEKRVPDPEKATDPTMLPLPPSPLTSKCASTTSSDSSSTITPSPTSPMIVTEVPRIIISPESPLVASPTSPPGIAPITRSASTRSASTRAPTPPTKSPRRAATMPLRGPPPVSIVTRGGVPNASVPSRPRPVPNRSLSQTLVAPQQPTPKSEPKEKDEPTSSAPQGDLIRYLALGKDGKLTLSEKEPAKETNQALQREFLACLAEVVRANKVPSVEFLLAVEAMREGIRKTMGDNWYAFGTTDLTRYLRASYEDVLWRRFV</sequence>
<feature type="compositionally biased region" description="Polar residues" evidence="1">
    <location>
        <begin position="576"/>
        <end position="588"/>
    </location>
</feature>
<proteinExistence type="predicted"/>
<evidence type="ECO:0000256" key="1">
    <source>
        <dbReference type="SAM" id="MobiDB-lite"/>
    </source>
</evidence>
<feature type="transmembrane region" description="Helical" evidence="2">
    <location>
        <begin position="169"/>
        <end position="188"/>
    </location>
</feature>
<feature type="compositionally biased region" description="Basic and acidic residues" evidence="1">
    <location>
        <begin position="440"/>
        <end position="451"/>
    </location>
</feature>
<feature type="transmembrane region" description="Helical" evidence="2">
    <location>
        <begin position="307"/>
        <end position="324"/>
    </location>
</feature>